<reference evidence="3" key="1">
    <citation type="submission" date="2016-03" db="EMBL/GenBank/DDBJ databases">
        <authorList>
            <person name="Devillers H."/>
        </authorList>
    </citation>
    <scope>NUCLEOTIDE SEQUENCE [LARGE SCALE GENOMIC DNA]</scope>
</reference>
<gene>
    <name evidence="2" type="ORF">LAMI_0H08372G</name>
</gene>
<sequence length="567" mass="62981">MGDLDARGTSAHPELSERPSIMPSMSDIQDPSGDDKATPRGSAAGLPQLELPQLELAGHARRLGHLENFFAVQHRQQIYSSFAVFCEFDTACSLAQLASAVRNVCLSNPLLLHTVEPKHPDIAGFYHSDEYLSRPWPQHDYMRVLREVHVADVVMNGQKEHAHVVRDAVDVFQAHGNQVTSELLELMTQIEIPHASQTRPSWRLLCFPHGEANRWRTFAFVSNHCSSDGLSGLNFFRDLQKELAHGPTSGAPGAPGAPGASGVIFDYAQDAATLPKLPPPIDQKLDYRPSKKALLGLLAGKFVREKLGYVSAAPPTTPTSDLAHPEGHQYYCYLVNVPTSSVAHIKTQVRENVPHKCTLTPFLQACWLVSLFKYGRVFSGSWLERYTDVLVAMNTRQLLPEDLELQRQYRYGSNVGGVRYNYPIAPLDVRDNDQKFWSLVESYRLALSDARDKNDYLYALGALMLPEIYEKKNVDAVVNDTILNQRRSGTLISNVGYVRDEQPTAFAIKNHVFSQGVGANRNAFVLNICATDQGGLNIAISIAKGTLASRQEGQELCDIFKSTLLRF</sequence>
<dbReference type="AlphaFoldDB" id="A0A1G4KG17"/>
<accession>A0A1G4KG17</accession>
<dbReference type="Pfam" id="PF07247">
    <property type="entry name" value="AATase"/>
    <property type="match status" value="1"/>
</dbReference>
<dbReference type="Proteomes" id="UP000191024">
    <property type="component" value="Chromosome H"/>
</dbReference>
<evidence type="ECO:0000313" key="2">
    <source>
        <dbReference type="EMBL" id="SCV03466.1"/>
    </source>
</evidence>
<dbReference type="InterPro" id="IPR010828">
    <property type="entry name" value="Atf2/Sli1-like"/>
</dbReference>
<organism evidence="2 3">
    <name type="scientific">Lachancea mirantina</name>
    <dbReference type="NCBI Taxonomy" id="1230905"/>
    <lineage>
        <taxon>Eukaryota</taxon>
        <taxon>Fungi</taxon>
        <taxon>Dikarya</taxon>
        <taxon>Ascomycota</taxon>
        <taxon>Saccharomycotina</taxon>
        <taxon>Saccharomycetes</taxon>
        <taxon>Saccharomycetales</taxon>
        <taxon>Saccharomycetaceae</taxon>
        <taxon>Lachancea</taxon>
    </lineage>
</organism>
<dbReference type="PANTHER" id="PTHR28037:SF1">
    <property type="entry name" value="ALCOHOL O-ACETYLTRANSFERASE 1-RELATED"/>
    <property type="match status" value="1"/>
</dbReference>
<proteinExistence type="predicted"/>
<name>A0A1G4KG17_9SACH</name>
<evidence type="ECO:0000313" key="3">
    <source>
        <dbReference type="Proteomes" id="UP000191024"/>
    </source>
</evidence>
<keyword evidence="3" id="KW-1185">Reference proteome</keyword>
<dbReference type="InterPro" id="IPR052058">
    <property type="entry name" value="Alcohol_O-acetyltransferase"/>
</dbReference>
<evidence type="ECO:0000256" key="1">
    <source>
        <dbReference type="SAM" id="MobiDB-lite"/>
    </source>
</evidence>
<feature type="region of interest" description="Disordered" evidence="1">
    <location>
        <begin position="1"/>
        <end position="44"/>
    </location>
</feature>
<dbReference type="OrthoDB" id="3979966at2759"/>
<dbReference type="PANTHER" id="PTHR28037">
    <property type="entry name" value="ALCOHOL O-ACETYLTRANSFERASE 1-RELATED"/>
    <property type="match status" value="1"/>
</dbReference>
<dbReference type="GO" id="GO:0008080">
    <property type="term" value="F:N-acetyltransferase activity"/>
    <property type="evidence" value="ECO:0007669"/>
    <property type="project" value="TreeGrafter"/>
</dbReference>
<dbReference type="STRING" id="1230905.A0A1G4KG17"/>
<dbReference type="EMBL" id="LT598468">
    <property type="protein sequence ID" value="SCV03466.1"/>
    <property type="molecule type" value="Genomic_DNA"/>
</dbReference>
<protein>
    <submittedName>
        <fullName evidence="2">LAMI_0H08372g1_1</fullName>
    </submittedName>
</protein>